<reference evidence="8" key="1">
    <citation type="submission" date="2020-10" db="EMBL/GenBank/DDBJ databases">
        <authorList>
            <person name="Gilroy R."/>
        </authorList>
    </citation>
    <scope>NUCLEOTIDE SEQUENCE</scope>
    <source>
        <strain evidence="8">USAMLcec3-3695</strain>
    </source>
</reference>
<dbReference type="PANTHER" id="PTHR22807:SF30">
    <property type="entry name" value="28S RRNA (CYTOSINE(4447)-C(5))-METHYLTRANSFERASE-RELATED"/>
    <property type="match status" value="1"/>
</dbReference>
<keyword evidence="5 6" id="KW-0694">RNA-binding</keyword>
<dbReference type="GO" id="GO:0001510">
    <property type="term" value="P:RNA methylation"/>
    <property type="evidence" value="ECO:0007669"/>
    <property type="project" value="InterPro"/>
</dbReference>
<evidence type="ECO:0000256" key="2">
    <source>
        <dbReference type="ARBA" id="ARBA00022603"/>
    </source>
</evidence>
<dbReference type="CDD" id="cd21147">
    <property type="entry name" value="RsmF_methylt_CTD1"/>
    <property type="match status" value="1"/>
</dbReference>
<feature type="binding site" evidence="6">
    <location>
        <position position="178"/>
    </location>
    <ligand>
        <name>S-adenosyl-L-methionine</name>
        <dbReference type="ChEBI" id="CHEBI:59789"/>
    </ligand>
</feature>
<comment type="caution">
    <text evidence="6">Lacks conserved residue(s) required for the propagation of feature annotation.</text>
</comment>
<keyword evidence="1" id="KW-0963">Cytoplasm</keyword>
<dbReference type="InterPro" id="IPR027391">
    <property type="entry name" value="Nol1_Nop2_Fmu_2"/>
</dbReference>
<reference evidence="8" key="2">
    <citation type="journal article" date="2021" name="PeerJ">
        <title>Extensive microbial diversity within the chicken gut microbiome revealed by metagenomics and culture.</title>
        <authorList>
            <person name="Gilroy R."/>
            <person name="Ravi A."/>
            <person name="Getino M."/>
            <person name="Pursley I."/>
            <person name="Horton D.L."/>
            <person name="Alikhan N.F."/>
            <person name="Baker D."/>
            <person name="Gharbi K."/>
            <person name="Hall N."/>
            <person name="Watson M."/>
            <person name="Adriaenssens E.M."/>
            <person name="Foster-Nyarko E."/>
            <person name="Jarju S."/>
            <person name="Secka A."/>
            <person name="Antonio M."/>
            <person name="Oren A."/>
            <person name="Chaudhuri R.R."/>
            <person name="La Ragione R."/>
            <person name="Hildebrand F."/>
            <person name="Pallen M.J."/>
        </authorList>
    </citation>
    <scope>NUCLEOTIDE SEQUENCE</scope>
    <source>
        <strain evidence="8">USAMLcec3-3695</strain>
    </source>
</reference>
<evidence type="ECO:0000256" key="4">
    <source>
        <dbReference type="ARBA" id="ARBA00022691"/>
    </source>
</evidence>
<dbReference type="InterPro" id="IPR023267">
    <property type="entry name" value="RCMT"/>
</dbReference>
<dbReference type="Pfam" id="PF17125">
    <property type="entry name" value="Methyltr_RsmF_N"/>
    <property type="match status" value="1"/>
</dbReference>
<dbReference type="InterPro" id="IPR011023">
    <property type="entry name" value="Nop2p"/>
</dbReference>
<dbReference type="AlphaFoldDB" id="A0A9D1M9Y7"/>
<dbReference type="InterPro" id="IPR031340">
    <property type="entry name" value="RsmF_methylt_CI"/>
</dbReference>
<sequence length="456" mass="51107">MQLPKEFLDRMRELIKDDFESFVHSYDTELNSGIRINTLKCRDPKNILEDLHVTGKVEWCHSGYYADRSELSGSHPYHAAGLFYFQEPSAMCAAEAMPLCDDPKILDLCAAPGGKTTQIAARMHNRGLLISNEIIPKRAAILSENVERMGLTNTIVTNESPPALSERFPDFFDGIIVDAPCSGEGIFRKEPQAAEEWSIAHTLSCAVRQKNILDDAYKMLKPGGHIVYSTCTFSYDENEAVVMYMAEKYGMEICDIPELSMLSEGIGEYPGIQKCRRIFPHIQNGEGHFAALLKKQEYTIPASIPRRKSKKNTNKKSNSELDSAIRLYRDFEGKHLNTECAGEFVLFGSNLYLMPSALDISRLKITRCGLHLGEIKKNRFEPAHALSHAFPANIYKIRADLDLCSQELRQYMTGSVIPGDANGWCVITANGYPIGWGKGSGGIIKNHYPKNLRILK</sequence>
<evidence type="ECO:0000256" key="5">
    <source>
        <dbReference type="ARBA" id="ARBA00022884"/>
    </source>
</evidence>
<dbReference type="PRINTS" id="PR02008">
    <property type="entry name" value="RCMTFAMILY"/>
</dbReference>
<dbReference type="InterPro" id="IPR001678">
    <property type="entry name" value="MeTrfase_RsmB-F_NOP2_dom"/>
</dbReference>
<dbReference type="Gene3D" id="3.30.70.1170">
    <property type="entry name" value="Sun protein, domain 3"/>
    <property type="match status" value="1"/>
</dbReference>
<evidence type="ECO:0000256" key="6">
    <source>
        <dbReference type="PROSITE-ProRule" id="PRU01023"/>
    </source>
</evidence>
<proteinExistence type="inferred from homology"/>
<dbReference type="Pfam" id="PF17126">
    <property type="entry name" value="RsmF_methylt_CI"/>
    <property type="match status" value="1"/>
</dbReference>
<evidence type="ECO:0000259" key="7">
    <source>
        <dbReference type="PROSITE" id="PS51686"/>
    </source>
</evidence>
<evidence type="ECO:0000256" key="3">
    <source>
        <dbReference type="ARBA" id="ARBA00022679"/>
    </source>
</evidence>
<evidence type="ECO:0000256" key="1">
    <source>
        <dbReference type="ARBA" id="ARBA00022490"/>
    </source>
</evidence>
<dbReference type="InterPro" id="IPR029063">
    <property type="entry name" value="SAM-dependent_MTases_sf"/>
</dbReference>
<dbReference type="PROSITE" id="PS51686">
    <property type="entry name" value="SAM_MT_RSMB_NOP"/>
    <property type="match status" value="1"/>
</dbReference>
<dbReference type="Pfam" id="PF01189">
    <property type="entry name" value="Methyltr_RsmB-F"/>
    <property type="match status" value="1"/>
</dbReference>
<dbReference type="SUPFAM" id="SSF53335">
    <property type="entry name" value="S-adenosyl-L-methionine-dependent methyltransferases"/>
    <property type="match status" value="1"/>
</dbReference>
<dbReference type="Gene3D" id="2.30.130.60">
    <property type="match status" value="1"/>
</dbReference>
<keyword evidence="3 6" id="KW-0808">Transferase</keyword>
<gene>
    <name evidence="8" type="ORF">IAA61_00615</name>
</gene>
<dbReference type="GO" id="GO:0006396">
    <property type="term" value="P:RNA processing"/>
    <property type="evidence" value="ECO:0007669"/>
    <property type="project" value="InterPro"/>
</dbReference>
<evidence type="ECO:0000313" key="8">
    <source>
        <dbReference type="EMBL" id="HIU56295.1"/>
    </source>
</evidence>
<comment type="caution">
    <text evidence="8">The sequence shown here is derived from an EMBL/GenBank/DDBJ whole genome shotgun (WGS) entry which is preliminary data.</text>
</comment>
<organism evidence="8 9">
    <name type="scientific">Candidatus Ornithomonoglobus merdipullorum</name>
    <dbReference type="NCBI Taxonomy" id="2840895"/>
    <lineage>
        <taxon>Bacteria</taxon>
        <taxon>Bacillati</taxon>
        <taxon>Bacillota</taxon>
        <taxon>Clostridia</taxon>
        <taxon>Candidatus Ornithomonoglobus</taxon>
    </lineage>
</organism>
<dbReference type="Gene3D" id="3.40.50.150">
    <property type="entry name" value="Vaccinia Virus protein VP39"/>
    <property type="match status" value="1"/>
</dbReference>
<feature type="domain" description="SAM-dependent MTase RsmB/NOP-type" evidence="7">
    <location>
        <begin position="11"/>
        <end position="296"/>
    </location>
</feature>
<dbReference type="InterPro" id="IPR049560">
    <property type="entry name" value="MeTrfase_RsmB-F_NOP2_cat"/>
</dbReference>
<name>A0A9D1M9Y7_9FIRM</name>
<feature type="binding site" evidence="6">
    <location>
        <begin position="109"/>
        <end position="115"/>
    </location>
    <ligand>
        <name>S-adenosyl-L-methionine</name>
        <dbReference type="ChEBI" id="CHEBI:59789"/>
    </ligand>
</feature>
<feature type="active site" description="Nucleophile" evidence="6">
    <location>
        <position position="231"/>
    </location>
</feature>
<evidence type="ECO:0000313" key="9">
    <source>
        <dbReference type="Proteomes" id="UP000824109"/>
    </source>
</evidence>
<protein>
    <submittedName>
        <fullName evidence="8">RsmF rRNA methyltransferase first C-terminal domain-containing protein</fullName>
    </submittedName>
</protein>
<dbReference type="NCBIfam" id="TIGR00446">
    <property type="entry name" value="nop2p"/>
    <property type="match status" value="1"/>
</dbReference>
<comment type="similarity">
    <text evidence="6">Belongs to the class I-like SAM-binding methyltransferase superfamily. RsmB/NOP family.</text>
</comment>
<dbReference type="GO" id="GO:0003723">
    <property type="term" value="F:RNA binding"/>
    <property type="evidence" value="ECO:0007669"/>
    <property type="project" value="UniProtKB-UniRule"/>
</dbReference>
<dbReference type="Pfam" id="PF13636">
    <property type="entry name" value="Methyltranf_PUA"/>
    <property type="match status" value="1"/>
</dbReference>
<dbReference type="Proteomes" id="UP000824109">
    <property type="component" value="Unassembled WGS sequence"/>
</dbReference>
<dbReference type="GO" id="GO:0008757">
    <property type="term" value="F:S-adenosylmethionine-dependent methyltransferase activity"/>
    <property type="evidence" value="ECO:0007669"/>
    <property type="project" value="InterPro"/>
</dbReference>
<dbReference type="PANTHER" id="PTHR22807">
    <property type="entry name" value="NOP2 YEAST -RELATED NOL1/NOP2/FMU SUN DOMAIN-CONTAINING"/>
    <property type="match status" value="1"/>
</dbReference>
<dbReference type="CDD" id="cd02440">
    <property type="entry name" value="AdoMet_MTases"/>
    <property type="match status" value="1"/>
</dbReference>
<keyword evidence="2 6" id="KW-0489">Methyltransferase</keyword>
<dbReference type="InterPro" id="IPR031341">
    <property type="entry name" value="Methyltr_RsmF_N"/>
</dbReference>
<dbReference type="EMBL" id="DVNB01000008">
    <property type="protein sequence ID" value="HIU56295.1"/>
    <property type="molecule type" value="Genomic_DNA"/>
</dbReference>
<accession>A0A9D1M9Y7</accession>
<keyword evidence="4 6" id="KW-0949">S-adenosyl-L-methionine</keyword>
<feature type="binding site" evidence="6">
    <location>
        <position position="133"/>
    </location>
    <ligand>
        <name>S-adenosyl-L-methionine</name>
        <dbReference type="ChEBI" id="CHEBI:59789"/>
    </ligand>
</feature>
<dbReference type="GO" id="GO:0008173">
    <property type="term" value="F:RNA methyltransferase activity"/>
    <property type="evidence" value="ECO:0007669"/>
    <property type="project" value="InterPro"/>
</dbReference>